<name>A0A7C9F6Y4_9BACT</name>
<evidence type="ECO:0000313" key="3">
    <source>
        <dbReference type="Proteomes" id="UP000479293"/>
    </source>
</evidence>
<protein>
    <submittedName>
        <fullName evidence="2">Uncharacterized protein</fullName>
    </submittedName>
</protein>
<feature type="signal peptide" evidence="1">
    <location>
        <begin position="1"/>
        <end position="20"/>
    </location>
</feature>
<dbReference type="InterPro" id="IPR046732">
    <property type="entry name" value="DUF6624"/>
</dbReference>
<keyword evidence="3" id="KW-1185">Reference proteome</keyword>
<dbReference type="EMBL" id="WHLY01000002">
    <property type="protein sequence ID" value="MPR32024.1"/>
    <property type="molecule type" value="Genomic_DNA"/>
</dbReference>
<sequence>MKKRAILSIVILLIANMAVAQLGEQYAGLIDTAWKYYENKEYLKSAQTYSKAFASAGDLGEITDRYNAACSWARANNADSAFVQLFRIARSGYYTNYRHMSTDSDLLTLHDDRRWAEVTALVKINQEKKEANYDKPLVAMLDTIFQIDQIYRKQIGDIQKKYGNDSKEMQAHWKKIMTADSINLIKIKKILDERGWLGDSVIGNQGNQTLFLVIQHADQKTREQYLPMMREAVRIGNAEASALALLEDRVALGQGKRQIYGSQIGYDNSGAYVLPLDDPDHVDERRQAVGLGKLQEYVSGWGITWNVEEYKKKLPELEKKNIQIN</sequence>
<evidence type="ECO:0000256" key="1">
    <source>
        <dbReference type="SAM" id="SignalP"/>
    </source>
</evidence>
<evidence type="ECO:0000313" key="2">
    <source>
        <dbReference type="EMBL" id="MPR32024.1"/>
    </source>
</evidence>
<reference evidence="2 3" key="1">
    <citation type="submission" date="2019-10" db="EMBL/GenBank/DDBJ databases">
        <title>Draft Genome Sequence of Cytophagaceae sp. SJW1-29.</title>
        <authorList>
            <person name="Choi A."/>
        </authorList>
    </citation>
    <scope>NUCLEOTIDE SEQUENCE [LARGE SCALE GENOMIC DNA]</scope>
    <source>
        <strain evidence="2 3">SJW1-29</strain>
    </source>
</reference>
<feature type="chain" id="PRO_5028957585" evidence="1">
    <location>
        <begin position="21"/>
        <end position="325"/>
    </location>
</feature>
<keyword evidence="1" id="KW-0732">Signal</keyword>
<gene>
    <name evidence="2" type="ORF">GBK04_01360</name>
</gene>
<dbReference type="AlphaFoldDB" id="A0A7C9F6Y4"/>
<accession>A0A7C9F6Y4</accession>
<dbReference type="Proteomes" id="UP000479293">
    <property type="component" value="Unassembled WGS sequence"/>
</dbReference>
<dbReference type="Pfam" id="PF20329">
    <property type="entry name" value="DUF6624"/>
    <property type="match status" value="1"/>
</dbReference>
<dbReference type="RefSeq" id="WP_152756201.1">
    <property type="nucleotide sequence ID" value="NZ_WHLY01000002.1"/>
</dbReference>
<comment type="caution">
    <text evidence="2">The sequence shown here is derived from an EMBL/GenBank/DDBJ whole genome shotgun (WGS) entry which is preliminary data.</text>
</comment>
<organism evidence="2 3">
    <name type="scientific">Salmonirosea aquatica</name>
    <dbReference type="NCBI Taxonomy" id="2654236"/>
    <lineage>
        <taxon>Bacteria</taxon>
        <taxon>Pseudomonadati</taxon>
        <taxon>Bacteroidota</taxon>
        <taxon>Cytophagia</taxon>
        <taxon>Cytophagales</taxon>
        <taxon>Spirosomataceae</taxon>
        <taxon>Salmonirosea</taxon>
    </lineage>
</organism>
<proteinExistence type="predicted"/>